<evidence type="ECO:0000256" key="1">
    <source>
        <dbReference type="SAM" id="MobiDB-lite"/>
    </source>
</evidence>
<dbReference type="Gramene" id="PVH34561">
    <property type="protein sequence ID" value="PVH34561"/>
    <property type="gene ID" value="PAHAL_8G248300"/>
</dbReference>
<proteinExistence type="predicted"/>
<evidence type="ECO:0000256" key="2">
    <source>
        <dbReference type="SAM" id="Phobius"/>
    </source>
</evidence>
<gene>
    <name evidence="3" type="ORF">PAHAL_8G248300</name>
</gene>
<dbReference type="Gramene" id="PVH34559">
    <property type="protein sequence ID" value="PVH34559"/>
    <property type="gene ID" value="PAHAL_8G248300"/>
</dbReference>
<keyword evidence="2" id="KW-0472">Membrane</keyword>
<accession>A0A2T8IA73</accession>
<dbReference type="EMBL" id="CM008053">
    <property type="protein sequence ID" value="PVH34560.1"/>
    <property type="molecule type" value="Genomic_DNA"/>
</dbReference>
<organism evidence="3">
    <name type="scientific">Panicum hallii</name>
    <dbReference type="NCBI Taxonomy" id="206008"/>
    <lineage>
        <taxon>Eukaryota</taxon>
        <taxon>Viridiplantae</taxon>
        <taxon>Streptophyta</taxon>
        <taxon>Embryophyta</taxon>
        <taxon>Tracheophyta</taxon>
        <taxon>Spermatophyta</taxon>
        <taxon>Magnoliopsida</taxon>
        <taxon>Liliopsida</taxon>
        <taxon>Poales</taxon>
        <taxon>Poaceae</taxon>
        <taxon>PACMAD clade</taxon>
        <taxon>Panicoideae</taxon>
        <taxon>Panicodae</taxon>
        <taxon>Paniceae</taxon>
        <taxon>Panicinae</taxon>
        <taxon>Panicum</taxon>
        <taxon>Panicum sect. Panicum</taxon>
    </lineage>
</organism>
<dbReference type="EMBL" id="CM008053">
    <property type="protein sequence ID" value="PVH34561.1"/>
    <property type="molecule type" value="Genomic_DNA"/>
</dbReference>
<dbReference type="EMBL" id="CM008053">
    <property type="protein sequence ID" value="PVH34559.1"/>
    <property type="molecule type" value="Genomic_DNA"/>
</dbReference>
<dbReference type="Proteomes" id="UP000243499">
    <property type="component" value="Chromosome 8"/>
</dbReference>
<keyword evidence="2" id="KW-1133">Transmembrane helix</keyword>
<protein>
    <submittedName>
        <fullName evidence="3">Uncharacterized protein</fullName>
    </submittedName>
</protein>
<name>A0A2T8IA73_9POAL</name>
<dbReference type="AlphaFoldDB" id="A0A2T8IA73"/>
<dbReference type="Gramene" id="PVH34560">
    <property type="protein sequence ID" value="PVH34560"/>
    <property type="gene ID" value="PAHAL_8G248300"/>
</dbReference>
<feature type="transmembrane region" description="Helical" evidence="2">
    <location>
        <begin position="70"/>
        <end position="90"/>
    </location>
</feature>
<sequence>MVRGRWTEAGEIWGAGTEIRAGVAGTGGNLGGAGSRCAEGLSAARAGGGWRATARPEEAKRRFDSNGISIFYYIYYLFFSLCLEFGTIEIRKRREGRARRRPGPVRVAHVPVGWGVVAAAAREGEHVVPGPRVPRPVGPTNVGPRGQVSPTVQARGPRVSDWFRRRKRAWAQVPVGSVRPRVTRSPGGQITPCSLAGGDRRSRGRQRWSLGGFLRGLQFHGWSCNLQVRGDQNIPRYTGSLFPRPGHG</sequence>
<feature type="region of interest" description="Disordered" evidence="1">
    <location>
        <begin position="127"/>
        <end position="156"/>
    </location>
</feature>
<reference evidence="3" key="1">
    <citation type="submission" date="2018-04" db="EMBL/GenBank/DDBJ databases">
        <title>WGS assembly of Panicum hallii.</title>
        <authorList>
            <person name="Lovell J."/>
            <person name="Jenkins J."/>
            <person name="Lowry D."/>
            <person name="Mamidi S."/>
            <person name="Sreedasyam A."/>
            <person name="Weng X."/>
            <person name="Barry K."/>
            <person name="Bonette J."/>
            <person name="Campitelli B."/>
            <person name="Daum C."/>
            <person name="Gordon S."/>
            <person name="Gould B."/>
            <person name="Lipzen A."/>
            <person name="Macqueen A."/>
            <person name="Palacio-Mejia J."/>
            <person name="Plott C."/>
            <person name="Shakirov E."/>
            <person name="Shu S."/>
            <person name="Yoshinaga Y."/>
            <person name="Zane M."/>
            <person name="Rokhsar D."/>
            <person name="Grimwood J."/>
            <person name="Schmutz J."/>
            <person name="Juenger T."/>
        </authorList>
    </citation>
    <scope>NUCLEOTIDE SEQUENCE [LARGE SCALE GENOMIC DNA]</scope>
    <source>
        <strain evidence="3">FIL2</strain>
    </source>
</reference>
<evidence type="ECO:0000313" key="3">
    <source>
        <dbReference type="EMBL" id="PVH34560.1"/>
    </source>
</evidence>
<keyword evidence="2" id="KW-0812">Transmembrane</keyword>